<evidence type="ECO:0000259" key="8">
    <source>
        <dbReference type="PROSITE" id="PS51078"/>
    </source>
</evidence>
<dbReference type="PANTHER" id="PTHR30136">
    <property type="entry name" value="HELIX-TURN-HELIX TRANSCRIPTIONAL REGULATOR, ICLR FAMILY"/>
    <property type="match status" value="1"/>
</dbReference>
<dbReference type="PROSITE" id="PS51078">
    <property type="entry name" value="ICLR_ED"/>
    <property type="match status" value="1"/>
</dbReference>
<dbReference type="InterPro" id="IPR014757">
    <property type="entry name" value="Tscrpt_reg_IclR_C"/>
</dbReference>
<evidence type="ECO:0000259" key="7">
    <source>
        <dbReference type="PROSITE" id="PS51077"/>
    </source>
</evidence>
<evidence type="ECO:0000256" key="3">
    <source>
        <dbReference type="ARBA" id="ARBA00023125"/>
    </source>
</evidence>
<dbReference type="InterPro" id="IPR036388">
    <property type="entry name" value="WH-like_DNA-bd_sf"/>
</dbReference>
<evidence type="ECO:0000256" key="1">
    <source>
        <dbReference type="ARBA" id="ARBA00022798"/>
    </source>
</evidence>
<dbReference type="InterPro" id="IPR036390">
    <property type="entry name" value="WH_DNA-bd_sf"/>
</dbReference>
<dbReference type="InterPro" id="IPR005471">
    <property type="entry name" value="Tscrpt_reg_IclR_N"/>
</dbReference>
<dbReference type="SUPFAM" id="SSF55781">
    <property type="entry name" value="GAF domain-like"/>
    <property type="match status" value="1"/>
</dbReference>
<dbReference type="Gene3D" id="1.10.10.10">
    <property type="entry name" value="Winged helix-like DNA-binding domain superfamily/Winged helix DNA-binding domain"/>
    <property type="match status" value="1"/>
</dbReference>
<dbReference type="EMBL" id="VDFW01000010">
    <property type="protein sequence ID" value="TNC25870.1"/>
    <property type="molecule type" value="Genomic_DNA"/>
</dbReference>
<evidence type="ECO:0000256" key="6">
    <source>
        <dbReference type="ARBA" id="ARBA00070406"/>
    </source>
</evidence>
<evidence type="ECO:0000256" key="4">
    <source>
        <dbReference type="ARBA" id="ARBA00023163"/>
    </source>
</evidence>
<feature type="domain" description="IclR-ED" evidence="8">
    <location>
        <begin position="76"/>
        <end position="258"/>
    </location>
</feature>
<dbReference type="GO" id="GO:0045892">
    <property type="term" value="P:negative regulation of DNA-templated transcription"/>
    <property type="evidence" value="ECO:0007669"/>
    <property type="project" value="TreeGrafter"/>
</dbReference>
<comment type="caution">
    <text evidence="9">The sequence shown here is derived from an EMBL/GenBank/DDBJ whole genome shotgun (WGS) entry which is preliminary data.</text>
</comment>
<dbReference type="PROSITE" id="PS51077">
    <property type="entry name" value="HTH_ICLR"/>
    <property type="match status" value="1"/>
</dbReference>
<keyword evidence="3" id="KW-0238">DNA-binding</keyword>
<comment type="function">
    <text evidence="5">May be an activator protein for the gylABX operon.</text>
</comment>
<evidence type="ECO:0000313" key="9">
    <source>
        <dbReference type="EMBL" id="TNC25870.1"/>
    </source>
</evidence>
<dbReference type="GO" id="GO:0003677">
    <property type="term" value="F:DNA binding"/>
    <property type="evidence" value="ECO:0007669"/>
    <property type="project" value="UniProtKB-KW"/>
</dbReference>
<evidence type="ECO:0000256" key="5">
    <source>
        <dbReference type="ARBA" id="ARBA00058938"/>
    </source>
</evidence>
<keyword evidence="1" id="KW-0319">Glycerol metabolism</keyword>
<dbReference type="GO" id="GO:0003700">
    <property type="term" value="F:DNA-binding transcription factor activity"/>
    <property type="evidence" value="ECO:0007669"/>
    <property type="project" value="TreeGrafter"/>
</dbReference>
<dbReference type="Gene3D" id="3.30.450.40">
    <property type="match status" value="1"/>
</dbReference>
<dbReference type="GO" id="GO:0006071">
    <property type="term" value="P:glycerol metabolic process"/>
    <property type="evidence" value="ECO:0007669"/>
    <property type="project" value="UniProtKB-KW"/>
</dbReference>
<proteinExistence type="predicted"/>
<sequence length="262" mass="27860">MEGSEGTGRAVGTQAISRAFAVLHLVRDHGAELGVGQIAKELQLNLSTAHRIVRALVGEGYLAQNETNERYYLGTGALLLGQAASRNFRLDVVHPVLARLAERTGESVNLGVLNGTYAVVVERIESPQPLRFTQPPGTRAPLHASAMGKALLAFNEHLEASYLASADHLVGIHPNTHTTEGGLRDDLAATRARGWSTDDEESYLAVRCVGAPIQDGPGHSRAAIAVQAPALRMPPERFAEVGPEVVRAAKEIAALLPPGHAF</sequence>
<evidence type="ECO:0000313" key="10">
    <source>
        <dbReference type="Proteomes" id="UP000305546"/>
    </source>
</evidence>
<dbReference type="Pfam" id="PF01614">
    <property type="entry name" value="IclR_C"/>
    <property type="match status" value="1"/>
</dbReference>
<keyword evidence="4" id="KW-0804">Transcription</keyword>
<dbReference type="PANTHER" id="PTHR30136:SF24">
    <property type="entry name" value="HTH-TYPE TRANSCRIPTIONAL REPRESSOR ALLR"/>
    <property type="match status" value="1"/>
</dbReference>
<dbReference type="AlphaFoldDB" id="A0A5C4M0D9"/>
<gene>
    <name evidence="9" type="ORF">FG385_14025</name>
</gene>
<dbReference type="SUPFAM" id="SSF46785">
    <property type="entry name" value="Winged helix' DNA-binding domain"/>
    <property type="match status" value="1"/>
</dbReference>
<dbReference type="FunFam" id="1.10.10.10:FF:000056">
    <property type="entry name" value="IclR family transcriptional regulator"/>
    <property type="match status" value="1"/>
</dbReference>
<dbReference type="SMART" id="SM00346">
    <property type="entry name" value="HTH_ICLR"/>
    <property type="match status" value="1"/>
</dbReference>
<name>A0A5C4M0D9_9PSEU</name>
<reference evidence="9 10" key="1">
    <citation type="submission" date="2019-06" db="EMBL/GenBank/DDBJ databases">
        <title>Amycolatopsis alkalitolerans sp. nov., isolated from Gastrodia elata Blume.</title>
        <authorList>
            <person name="Narsing Rao M.P."/>
            <person name="Li W.J."/>
        </authorList>
    </citation>
    <scope>NUCLEOTIDE SEQUENCE [LARGE SCALE GENOMIC DNA]</scope>
    <source>
        <strain evidence="9 10">SYSUP0005</strain>
    </source>
</reference>
<accession>A0A5C4M0D9</accession>
<dbReference type="InterPro" id="IPR050707">
    <property type="entry name" value="HTH_MetabolicPath_Reg"/>
</dbReference>
<dbReference type="InterPro" id="IPR029016">
    <property type="entry name" value="GAF-like_dom_sf"/>
</dbReference>
<dbReference type="Proteomes" id="UP000305546">
    <property type="component" value="Unassembled WGS sequence"/>
</dbReference>
<organism evidence="9 10">
    <name type="scientific">Amycolatopsis alkalitolerans</name>
    <dbReference type="NCBI Taxonomy" id="2547244"/>
    <lineage>
        <taxon>Bacteria</taxon>
        <taxon>Bacillati</taxon>
        <taxon>Actinomycetota</taxon>
        <taxon>Actinomycetes</taxon>
        <taxon>Pseudonocardiales</taxon>
        <taxon>Pseudonocardiaceae</taxon>
        <taxon>Amycolatopsis</taxon>
    </lineage>
</organism>
<keyword evidence="2" id="KW-0805">Transcription regulation</keyword>
<dbReference type="Pfam" id="PF09339">
    <property type="entry name" value="HTH_IclR"/>
    <property type="match status" value="1"/>
</dbReference>
<protein>
    <recommendedName>
        <fullName evidence="6">Glycerol operon regulatory protein</fullName>
    </recommendedName>
</protein>
<feature type="domain" description="HTH iclR-type" evidence="7">
    <location>
        <begin position="13"/>
        <end position="75"/>
    </location>
</feature>
<keyword evidence="10" id="KW-1185">Reference proteome</keyword>
<evidence type="ECO:0000256" key="2">
    <source>
        <dbReference type="ARBA" id="ARBA00023015"/>
    </source>
</evidence>
<dbReference type="OrthoDB" id="8479143at2"/>